<dbReference type="RefSeq" id="WP_160745822.1">
    <property type="nucleotide sequence ID" value="NZ_WTYK01000002.1"/>
</dbReference>
<dbReference type="Proteomes" id="UP000469159">
    <property type="component" value="Unassembled WGS sequence"/>
</dbReference>
<dbReference type="SUPFAM" id="SSF47240">
    <property type="entry name" value="Ferritin-like"/>
    <property type="match status" value="1"/>
</dbReference>
<accession>A0A6I4UT87</accession>
<gene>
    <name evidence="1" type="ORF">GRI75_04860</name>
</gene>
<comment type="caution">
    <text evidence="1">The sequence shown here is derived from an EMBL/GenBank/DDBJ whole genome shotgun (WGS) entry which is preliminary data.</text>
</comment>
<dbReference type="AlphaFoldDB" id="A0A6I4UT87"/>
<protein>
    <recommendedName>
        <fullName evidence="3">Ferritin-like domain-containing protein</fullName>
    </recommendedName>
</protein>
<dbReference type="InterPro" id="IPR009078">
    <property type="entry name" value="Ferritin-like_SF"/>
</dbReference>
<dbReference type="EMBL" id="WTYK01000002">
    <property type="protein sequence ID" value="MXP40974.1"/>
    <property type="molecule type" value="Genomic_DNA"/>
</dbReference>
<reference evidence="1 2" key="1">
    <citation type="submission" date="2019-12" db="EMBL/GenBank/DDBJ databases">
        <title>Genomic-based taxomic classification of the family Erythrobacteraceae.</title>
        <authorList>
            <person name="Xu L."/>
        </authorList>
    </citation>
    <scope>NUCLEOTIDE SEQUENCE [LARGE SCALE GENOMIC DNA]</scope>
    <source>
        <strain evidence="1 2">MCCC 1K02066</strain>
    </source>
</reference>
<organism evidence="1 2">
    <name type="scientific">Croceibacterium soli</name>
    <dbReference type="NCBI Taxonomy" id="1739690"/>
    <lineage>
        <taxon>Bacteria</taxon>
        <taxon>Pseudomonadati</taxon>
        <taxon>Pseudomonadota</taxon>
        <taxon>Alphaproteobacteria</taxon>
        <taxon>Sphingomonadales</taxon>
        <taxon>Erythrobacteraceae</taxon>
        <taxon>Croceibacterium</taxon>
    </lineage>
</organism>
<sequence length="423" mass="49308">MSFNPLNERGIPLERQLRNWSELNTPPYDPNAVHPYTRCRAIFMNGIEVEAIINSHQFARHTADVGVKQKLALVRRIEQQQQKAVNWLIPGNETTIERTIGYEQVAVDLTSWLARQEPDPYLKRVYEFALLEDFDHLYRYANLMDLMGDRMKAEEITGDLTEILPGRPTIFEHRDPHDDLRRPMTLTAADTQSVMNAITIVAAEQQTMNFYMNVGNVPEDPLARGLYLEIAQIEEQHVSHYESILDPTLGWLTNLVLHEYNECWLYWSCMQTEVDNRIKALWELHLNMEIEHLRIACEMLRDIDGIEAESFLPDAGMPEPMTFETNKEYVRDVLRRSGDFTAWDAQFMPVTQLPPDHRYFEYQKVVNAGGAPSEMVINRHRADFGQEYRFATQGEHPIESLREQGDHDSYPYHQVVTRELEEV</sequence>
<evidence type="ECO:0008006" key="3">
    <source>
        <dbReference type="Google" id="ProtNLM"/>
    </source>
</evidence>
<dbReference type="OrthoDB" id="1836949at2"/>
<keyword evidence="2" id="KW-1185">Reference proteome</keyword>
<evidence type="ECO:0000313" key="2">
    <source>
        <dbReference type="Proteomes" id="UP000469159"/>
    </source>
</evidence>
<proteinExistence type="predicted"/>
<evidence type="ECO:0000313" key="1">
    <source>
        <dbReference type="EMBL" id="MXP40974.1"/>
    </source>
</evidence>
<name>A0A6I4UT87_9SPHN</name>